<feature type="binding site" evidence="8">
    <location>
        <position position="130"/>
    </location>
    <ligand>
        <name>NAD(+)</name>
        <dbReference type="ChEBI" id="CHEBI:57540"/>
    </ligand>
</feature>
<organism evidence="13 14">
    <name type="scientific">Apatococcus lobatus</name>
    <dbReference type="NCBI Taxonomy" id="904363"/>
    <lineage>
        <taxon>Eukaryota</taxon>
        <taxon>Viridiplantae</taxon>
        <taxon>Chlorophyta</taxon>
        <taxon>core chlorophytes</taxon>
        <taxon>Trebouxiophyceae</taxon>
        <taxon>Chlorellales</taxon>
        <taxon>Chlorellaceae</taxon>
        <taxon>Apatococcus</taxon>
    </lineage>
</organism>
<evidence type="ECO:0000256" key="8">
    <source>
        <dbReference type="PIRSR" id="PIRSR000149-3"/>
    </source>
</evidence>
<gene>
    <name evidence="13" type="ORF">WJX74_002256</name>
</gene>
<evidence type="ECO:0000256" key="3">
    <source>
        <dbReference type="ARBA" id="ARBA00023002"/>
    </source>
</evidence>
<feature type="binding site" evidence="7">
    <location>
        <begin position="225"/>
        <end position="226"/>
    </location>
    <ligand>
        <name>D-glyceraldehyde 3-phosphate</name>
        <dbReference type="ChEBI" id="CHEBI:59776"/>
    </ligand>
</feature>
<dbReference type="InterPro" id="IPR020831">
    <property type="entry name" value="GlycerAld/Erythrose_P_DH"/>
</dbReference>
<reference evidence="13 14" key="1">
    <citation type="journal article" date="2024" name="Nat. Commun.">
        <title>Phylogenomics reveals the evolutionary origins of lichenization in chlorophyte algae.</title>
        <authorList>
            <person name="Puginier C."/>
            <person name="Libourel C."/>
            <person name="Otte J."/>
            <person name="Skaloud P."/>
            <person name="Haon M."/>
            <person name="Grisel S."/>
            <person name="Petersen M."/>
            <person name="Berrin J.G."/>
            <person name="Delaux P.M."/>
            <person name="Dal Grande F."/>
            <person name="Keller J."/>
        </authorList>
    </citation>
    <scope>NUCLEOTIDE SEQUENCE [LARGE SCALE GENOMIC DNA]</scope>
    <source>
        <strain evidence="13 14">SAG 2145</strain>
    </source>
</reference>
<dbReference type="GO" id="GO:0050661">
    <property type="term" value="F:NADP binding"/>
    <property type="evidence" value="ECO:0007669"/>
    <property type="project" value="InterPro"/>
</dbReference>
<dbReference type="PRINTS" id="PR00078">
    <property type="entry name" value="G3PDHDRGNASE"/>
</dbReference>
<feature type="binding site" evidence="8">
    <location>
        <position position="39"/>
    </location>
    <ligand>
        <name>NAD(+)</name>
        <dbReference type="ChEBI" id="CHEBI:57540"/>
    </ligand>
</feature>
<dbReference type="EC" id="1.2.1.-" evidence="11"/>
<dbReference type="Gene3D" id="3.30.360.10">
    <property type="entry name" value="Dihydrodipicolinate Reductase, domain 2"/>
    <property type="match status" value="1"/>
</dbReference>
<dbReference type="SUPFAM" id="SSF51735">
    <property type="entry name" value="NAD(P)-binding Rossmann-fold domains"/>
    <property type="match status" value="1"/>
</dbReference>
<evidence type="ECO:0000256" key="5">
    <source>
        <dbReference type="ARBA" id="ARBA00052787"/>
    </source>
</evidence>
<keyword evidence="14" id="KW-1185">Reference proteome</keyword>
<evidence type="ECO:0000256" key="9">
    <source>
        <dbReference type="PIRSR" id="PIRSR000149-4"/>
    </source>
</evidence>
<evidence type="ECO:0000256" key="11">
    <source>
        <dbReference type="RuleBase" id="RU361160"/>
    </source>
</evidence>
<feature type="binding site" evidence="7">
    <location>
        <begin position="163"/>
        <end position="165"/>
    </location>
    <ligand>
        <name>D-glyceraldehyde 3-phosphate</name>
        <dbReference type="ChEBI" id="CHEBI:59776"/>
    </ligand>
</feature>
<evidence type="ECO:0000256" key="6">
    <source>
        <dbReference type="PIRSR" id="PIRSR000149-1"/>
    </source>
</evidence>
<comment type="catalytic activity">
    <reaction evidence="5">
        <text>D-glyceraldehyde 3-phosphate + phosphate + NADP(+) = (2R)-3-phospho-glyceroyl phosphate + NADPH + H(+)</text>
        <dbReference type="Rhea" id="RHEA:10296"/>
        <dbReference type="ChEBI" id="CHEBI:15378"/>
        <dbReference type="ChEBI" id="CHEBI:43474"/>
        <dbReference type="ChEBI" id="CHEBI:57604"/>
        <dbReference type="ChEBI" id="CHEBI:57783"/>
        <dbReference type="ChEBI" id="CHEBI:58349"/>
        <dbReference type="ChEBI" id="CHEBI:59776"/>
        <dbReference type="EC" id="1.2.1.13"/>
    </reaction>
</comment>
<dbReference type="NCBIfam" id="TIGR01534">
    <property type="entry name" value="GAPDH-I"/>
    <property type="match status" value="1"/>
</dbReference>
<feature type="site" description="Activates thiol group during catalysis" evidence="9">
    <location>
        <position position="191"/>
    </location>
</feature>
<sequence length="350" mass="38180">MAGKQPVKVGINGFGRIGRLAARYILAEVPELKLVHVNDLAAIESAAYLLKFDSVHGSWAKEGLRAENGVLEISMKDANIKVGYSSQEDPQQVPWAEQKVEIVLECTGKFLTRMKLEQYLKDSVRKVVVSAPVKDSEGILNIVLGCNQDKYQPDKDHIITAASCTTNCLGPVVKVMLDKIGIVHGCITTVHNVTNTQTIVDAPNTKKADLRRARSGLVNLAPTSTGSATAIASIFPELRDKLNGLAIRVPLINASITDIVLELKQATTVAEVNRHLQEASTTYLQDILGYEEQPLVSTDYVNDKRSSIVDAASTQVIDGTLVKIYAWYDNEYGYACRLVDIAKMAAQSIV</sequence>
<evidence type="ECO:0000313" key="14">
    <source>
        <dbReference type="Proteomes" id="UP001438707"/>
    </source>
</evidence>
<dbReference type="GO" id="GO:0051287">
    <property type="term" value="F:NAD binding"/>
    <property type="evidence" value="ECO:0007669"/>
    <property type="project" value="InterPro"/>
</dbReference>
<evidence type="ECO:0000256" key="1">
    <source>
        <dbReference type="ARBA" id="ARBA00005215"/>
    </source>
</evidence>
<dbReference type="InterPro" id="IPR006424">
    <property type="entry name" value="Glyceraldehyde-3-P_DH_1"/>
</dbReference>
<comment type="similarity">
    <text evidence="2 10">Belongs to the glyceraldehyde-3-phosphate dehydrogenase family.</text>
</comment>
<dbReference type="CDD" id="cd05214">
    <property type="entry name" value="GAPDH_I_N"/>
    <property type="match status" value="1"/>
</dbReference>
<dbReference type="SMART" id="SM00846">
    <property type="entry name" value="Gp_dh_N"/>
    <property type="match status" value="1"/>
</dbReference>
<dbReference type="PANTHER" id="PTHR42955">
    <property type="entry name" value="GLYCERALDEHYDE-3-PHOSPHATE DEHYDROGENASE"/>
    <property type="match status" value="1"/>
</dbReference>
<keyword evidence="3 11" id="KW-0560">Oxidoreductase</keyword>
<dbReference type="Gene3D" id="3.40.50.720">
    <property type="entry name" value="NAD(P)-binding Rossmann-like Domain"/>
    <property type="match status" value="1"/>
</dbReference>
<keyword evidence="8" id="KW-0520">NAD</keyword>
<dbReference type="CDD" id="cd18126">
    <property type="entry name" value="GAPDH_I_C"/>
    <property type="match status" value="1"/>
</dbReference>
<comment type="pathway">
    <text evidence="1">Carbohydrate biosynthesis; Calvin cycle.</text>
</comment>
<dbReference type="InterPro" id="IPR036291">
    <property type="entry name" value="NAD(P)-bd_dom_sf"/>
</dbReference>
<evidence type="ECO:0000313" key="13">
    <source>
        <dbReference type="EMBL" id="KAK9834464.1"/>
    </source>
</evidence>
<dbReference type="EMBL" id="JALJOS010000009">
    <property type="protein sequence ID" value="KAK9834464.1"/>
    <property type="molecule type" value="Genomic_DNA"/>
</dbReference>
<dbReference type="InterPro" id="IPR020829">
    <property type="entry name" value="GlycerAld_3-P_DH_cat"/>
</dbReference>
<dbReference type="InterPro" id="IPR052978">
    <property type="entry name" value="GAP_dehydrogenase"/>
</dbReference>
<keyword evidence="4" id="KW-1015">Disulfide bond</keyword>
<evidence type="ECO:0000256" key="4">
    <source>
        <dbReference type="ARBA" id="ARBA00023157"/>
    </source>
</evidence>
<name>A0AAW1RL42_9CHLO</name>
<protein>
    <recommendedName>
        <fullName evidence="11">Glyceraldehyde-3-phosphate dehydrogenase</fullName>
        <ecNumber evidence="11">1.2.1.-</ecNumber>
    </recommendedName>
</protein>
<feature type="binding site" evidence="8">
    <location>
        <position position="330"/>
    </location>
    <ligand>
        <name>NAD(+)</name>
        <dbReference type="ChEBI" id="CHEBI:57540"/>
    </ligand>
</feature>
<feature type="binding site" evidence="7">
    <location>
        <position position="248"/>
    </location>
    <ligand>
        <name>D-glyceraldehyde 3-phosphate</name>
        <dbReference type="ChEBI" id="CHEBI:59776"/>
    </ligand>
</feature>
<dbReference type="GO" id="GO:0006006">
    <property type="term" value="P:glucose metabolic process"/>
    <property type="evidence" value="ECO:0007669"/>
    <property type="project" value="InterPro"/>
</dbReference>
<dbReference type="PANTHER" id="PTHR42955:SF1">
    <property type="entry name" value="GLYCERALDEHYDE-3-PHOSPHATE DEHYDROGENASE"/>
    <property type="match status" value="1"/>
</dbReference>
<keyword evidence="8" id="KW-0547">Nucleotide-binding</keyword>
<feature type="binding site" evidence="7">
    <location>
        <position position="194"/>
    </location>
    <ligand>
        <name>D-glyceraldehyde 3-phosphate</name>
        <dbReference type="ChEBI" id="CHEBI:59776"/>
    </ligand>
</feature>
<dbReference type="InterPro" id="IPR020830">
    <property type="entry name" value="GlycerAld_3-P_DH_AS"/>
</dbReference>
<dbReference type="Proteomes" id="UP001438707">
    <property type="component" value="Unassembled WGS sequence"/>
</dbReference>
<dbReference type="NCBIfam" id="NF033735">
    <property type="entry name" value="G3PDH_Arsen"/>
    <property type="match status" value="1"/>
</dbReference>
<dbReference type="PROSITE" id="PS00071">
    <property type="entry name" value="GAPDH"/>
    <property type="match status" value="1"/>
</dbReference>
<dbReference type="GO" id="GO:0047100">
    <property type="term" value="F:glyceraldehyde-3-phosphate dehydrogenase (NADP+) (phosphorylating) activity"/>
    <property type="evidence" value="ECO:0007669"/>
    <property type="project" value="UniProtKB-EC"/>
</dbReference>
<dbReference type="InterPro" id="IPR020828">
    <property type="entry name" value="GlycerAld_3-P_DH_NAD(P)-bd"/>
</dbReference>
<dbReference type="PIRSF" id="PIRSF000149">
    <property type="entry name" value="GAP_DH"/>
    <property type="match status" value="1"/>
</dbReference>
<comment type="caution">
    <text evidence="13">The sequence shown here is derived from an EMBL/GenBank/DDBJ whole genome shotgun (WGS) entry which is preliminary data.</text>
</comment>
<dbReference type="FunFam" id="3.30.360.10:FF:000002">
    <property type="entry name" value="Glyceraldehyde-3-phosphate dehydrogenase"/>
    <property type="match status" value="1"/>
</dbReference>
<dbReference type="InterPro" id="IPR054835">
    <property type="entry name" value="G3PDH_Arsen"/>
</dbReference>
<dbReference type="Pfam" id="PF02800">
    <property type="entry name" value="Gp_dh_C"/>
    <property type="match status" value="1"/>
</dbReference>
<evidence type="ECO:0000256" key="2">
    <source>
        <dbReference type="ARBA" id="ARBA00007406"/>
    </source>
</evidence>
<evidence type="ECO:0000256" key="10">
    <source>
        <dbReference type="RuleBase" id="RU000397"/>
    </source>
</evidence>
<evidence type="ECO:0000256" key="7">
    <source>
        <dbReference type="PIRSR" id="PIRSR000149-2"/>
    </source>
</evidence>
<evidence type="ECO:0000259" key="12">
    <source>
        <dbReference type="SMART" id="SM00846"/>
    </source>
</evidence>
<proteinExistence type="inferred from homology"/>
<dbReference type="Pfam" id="PF00044">
    <property type="entry name" value="Gp_dh_N"/>
    <property type="match status" value="1"/>
</dbReference>
<dbReference type="SUPFAM" id="SSF55347">
    <property type="entry name" value="Glyceraldehyde-3-phosphate dehydrogenase-like, C-terminal domain"/>
    <property type="match status" value="1"/>
</dbReference>
<feature type="binding site" evidence="8">
    <location>
        <begin position="16"/>
        <end position="17"/>
    </location>
    <ligand>
        <name>NAD(+)</name>
        <dbReference type="ChEBI" id="CHEBI:57540"/>
    </ligand>
</feature>
<dbReference type="AlphaFoldDB" id="A0AAW1RL42"/>
<dbReference type="FunFam" id="3.40.50.720:FF:000001">
    <property type="entry name" value="Glyceraldehyde-3-phosphate dehydrogenase"/>
    <property type="match status" value="1"/>
</dbReference>
<feature type="active site" description="Nucleophile" evidence="6">
    <location>
        <position position="164"/>
    </location>
</feature>
<accession>A0AAW1RL42</accession>
<feature type="domain" description="Glyceraldehyde 3-phosphate dehydrogenase NAD(P) binding" evidence="12">
    <location>
        <begin position="7"/>
        <end position="164"/>
    </location>
</feature>